<proteinExistence type="predicted"/>
<evidence type="ECO:0000313" key="1">
    <source>
        <dbReference type="EMBL" id="JAE17100.1"/>
    </source>
</evidence>
<dbReference type="AlphaFoldDB" id="A0A0A9FWB4"/>
<accession>A0A0A9FWB4</accession>
<organism evidence="1">
    <name type="scientific">Arundo donax</name>
    <name type="common">Giant reed</name>
    <name type="synonym">Donax arundinaceus</name>
    <dbReference type="NCBI Taxonomy" id="35708"/>
    <lineage>
        <taxon>Eukaryota</taxon>
        <taxon>Viridiplantae</taxon>
        <taxon>Streptophyta</taxon>
        <taxon>Embryophyta</taxon>
        <taxon>Tracheophyta</taxon>
        <taxon>Spermatophyta</taxon>
        <taxon>Magnoliopsida</taxon>
        <taxon>Liliopsida</taxon>
        <taxon>Poales</taxon>
        <taxon>Poaceae</taxon>
        <taxon>PACMAD clade</taxon>
        <taxon>Arundinoideae</taxon>
        <taxon>Arundineae</taxon>
        <taxon>Arundo</taxon>
    </lineage>
</organism>
<dbReference type="EMBL" id="GBRH01180796">
    <property type="protein sequence ID" value="JAE17100.1"/>
    <property type="molecule type" value="Transcribed_RNA"/>
</dbReference>
<reference evidence="1" key="1">
    <citation type="submission" date="2014-09" db="EMBL/GenBank/DDBJ databases">
        <authorList>
            <person name="Magalhaes I.L.F."/>
            <person name="Oliveira U."/>
            <person name="Santos F.R."/>
            <person name="Vidigal T.H.D.A."/>
            <person name="Brescovit A.D."/>
            <person name="Santos A.J."/>
        </authorList>
    </citation>
    <scope>NUCLEOTIDE SEQUENCE</scope>
    <source>
        <tissue evidence="1">Shoot tissue taken approximately 20 cm above the soil surface</tissue>
    </source>
</reference>
<name>A0A0A9FWB4_ARUDO</name>
<protein>
    <submittedName>
        <fullName evidence="1">Uncharacterized protein</fullName>
    </submittedName>
</protein>
<sequence>MCTVLLVVAIFTSKQPKSKHKVLHDNTLWSKE</sequence>
<reference evidence="1" key="2">
    <citation type="journal article" date="2015" name="Data Brief">
        <title>Shoot transcriptome of the giant reed, Arundo donax.</title>
        <authorList>
            <person name="Barrero R.A."/>
            <person name="Guerrero F.D."/>
            <person name="Moolhuijzen P."/>
            <person name="Goolsby J.A."/>
            <person name="Tidwell J."/>
            <person name="Bellgard S.E."/>
            <person name="Bellgard M.I."/>
        </authorList>
    </citation>
    <scope>NUCLEOTIDE SEQUENCE</scope>
    <source>
        <tissue evidence="1">Shoot tissue taken approximately 20 cm above the soil surface</tissue>
    </source>
</reference>